<name>A0A6M1U9V9_9RHOB</name>
<comment type="cofactor">
    <cofactor evidence="1 13">
        <name>heme b</name>
        <dbReference type="ChEBI" id="CHEBI:60344"/>
    </cofactor>
</comment>
<protein>
    <recommendedName>
        <fullName evidence="13">Heme A synthase</fullName>
        <shortName evidence="13">HAS</shortName>
        <ecNumber evidence="13">1.17.99.9</ecNumber>
    </recommendedName>
    <alternativeName>
        <fullName evidence="13">Cytochrome aa3-controlling protein</fullName>
    </alternativeName>
</protein>
<keyword evidence="9 13" id="KW-0350">Heme biosynthesis</keyword>
<keyword evidence="8 13" id="KW-0408">Iron</keyword>
<dbReference type="UniPathway" id="UPA00269">
    <property type="reaction ID" value="UER00713"/>
</dbReference>
<evidence type="ECO:0000256" key="7">
    <source>
        <dbReference type="ARBA" id="ARBA00023002"/>
    </source>
</evidence>
<dbReference type="PANTHER" id="PTHR23289:SF2">
    <property type="entry name" value="CYTOCHROME C OXIDASE ASSEMBLY PROTEIN COX15 HOMOLOG"/>
    <property type="match status" value="1"/>
</dbReference>
<dbReference type="EC" id="1.17.99.9" evidence="13"/>
<feature type="transmembrane region" description="Helical" evidence="13">
    <location>
        <begin position="39"/>
        <end position="58"/>
    </location>
</feature>
<keyword evidence="4 13" id="KW-0812">Transmembrane</keyword>
<feature type="transmembrane region" description="Helical" evidence="13">
    <location>
        <begin position="123"/>
        <end position="140"/>
    </location>
</feature>
<dbReference type="GO" id="GO:0005886">
    <property type="term" value="C:plasma membrane"/>
    <property type="evidence" value="ECO:0007669"/>
    <property type="project" value="UniProtKB-SubCell"/>
</dbReference>
<comment type="catalytic activity">
    <reaction evidence="12">
        <text>Fe(II)-heme o + 2 A + H2O = Fe(II)-heme a + 2 AH2</text>
        <dbReference type="Rhea" id="RHEA:63388"/>
        <dbReference type="ChEBI" id="CHEBI:13193"/>
        <dbReference type="ChEBI" id="CHEBI:15377"/>
        <dbReference type="ChEBI" id="CHEBI:17499"/>
        <dbReference type="ChEBI" id="CHEBI:60530"/>
        <dbReference type="ChEBI" id="CHEBI:61715"/>
        <dbReference type="EC" id="1.17.99.9"/>
    </reaction>
    <physiologicalReaction direction="left-to-right" evidence="12">
        <dbReference type="Rhea" id="RHEA:63389"/>
    </physiologicalReaction>
</comment>
<evidence type="ECO:0000256" key="6">
    <source>
        <dbReference type="ARBA" id="ARBA00022989"/>
    </source>
</evidence>
<evidence type="ECO:0000256" key="5">
    <source>
        <dbReference type="ARBA" id="ARBA00022723"/>
    </source>
</evidence>
<comment type="pathway">
    <text evidence="11 13">Porphyrin-containing compound metabolism; heme A biosynthesis; heme A from heme O: step 1/1.</text>
</comment>
<comment type="subcellular location">
    <subcellularLocation>
        <location evidence="13">Cell membrane</location>
        <topology evidence="13">Multi-pass membrane protein</topology>
    </subcellularLocation>
    <subcellularLocation>
        <location evidence="2">Membrane</location>
        <topology evidence="2">Multi-pass membrane protein</topology>
    </subcellularLocation>
</comment>
<sequence length="389" mass="42555">MAGKRSIFEEVGQGVKSAPPPQGGMIAARAQGARRGIRLWLVALFLMVAAMIAVGGMTRLTDSGLSITEWRPVTGAIPPMDEATWTAEFEKYRAIPEYQLQNKGMSLEEFKVIYWWEWGHRQLGRLIGLVWFVGFVGFLVARQIPAGWTGRLFGLGVLGGAQGAIGWWMVSSGLTGTMLDVASYRLATHLGLAFVILGLIAWYVFLLGRSEAELMQARRGWEAKLFSMTTGLMHFTFLQILLGALVAGIDAGRGFPTWPLMNGQFFPADAFYVPDGNGGSLPIWHAFFENPGLVQFMHRMSGYLLFAFGVVVWLRGRKSAHAVTRGAYHGVMAMLLAQMALGIAAVLTAAHVHVAITHQIGAVILWVLILRARHLAQYPLAGSIREGTA</sequence>
<dbReference type="Pfam" id="PF02628">
    <property type="entry name" value="COX15-CtaA"/>
    <property type="match status" value="1"/>
</dbReference>
<comment type="function">
    <text evidence="13">Catalyzes the conversion of heme O to heme A by two successive hydroxylations of the methyl group at C8. The first hydroxylation forms heme I, the second hydroxylation results in an unstable dihydroxymethyl group, which spontaneously dehydrates, resulting in the formyl group of heme A.</text>
</comment>
<evidence type="ECO:0000256" key="3">
    <source>
        <dbReference type="ARBA" id="ARBA00022475"/>
    </source>
</evidence>
<keyword evidence="6 13" id="KW-1133">Transmembrane helix</keyword>
<feature type="transmembrane region" description="Helical" evidence="13">
    <location>
        <begin position="182"/>
        <end position="205"/>
    </location>
</feature>
<comment type="similarity">
    <text evidence="13">Belongs to the COX15/CtaA family. Type 2 subfamily.</text>
</comment>
<proteinExistence type="inferred from homology"/>
<feature type="binding site" description="axial binding residue" evidence="13">
    <location>
        <position position="358"/>
    </location>
    <ligand>
        <name>heme</name>
        <dbReference type="ChEBI" id="CHEBI:30413"/>
    </ligand>
    <ligandPart>
        <name>Fe</name>
        <dbReference type="ChEBI" id="CHEBI:18248"/>
    </ligandPart>
</feature>
<organism evidence="14 15">
    <name type="scientific">Paragemmobacter kunshanensis</name>
    <dbReference type="NCBI Taxonomy" id="2583234"/>
    <lineage>
        <taxon>Bacteria</taxon>
        <taxon>Pseudomonadati</taxon>
        <taxon>Pseudomonadota</taxon>
        <taxon>Alphaproteobacteria</taxon>
        <taxon>Rhodobacterales</taxon>
        <taxon>Paracoccaceae</taxon>
        <taxon>Paragemmobacter</taxon>
    </lineage>
</organism>
<evidence type="ECO:0000256" key="9">
    <source>
        <dbReference type="ARBA" id="ARBA00023133"/>
    </source>
</evidence>
<keyword evidence="10 13" id="KW-0472">Membrane</keyword>
<dbReference type="GO" id="GO:0006784">
    <property type="term" value="P:heme A biosynthetic process"/>
    <property type="evidence" value="ECO:0007669"/>
    <property type="project" value="UniProtKB-UniRule"/>
</dbReference>
<dbReference type="AlphaFoldDB" id="A0A6M1U9V9"/>
<keyword evidence="5 13" id="KW-0479">Metal-binding</keyword>
<feature type="transmembrane region" description="Helical" evidence="13">
    <location>
        <begin position="152"/>
        <end position="170"/>
    </location>
</feature>
<feature type="transmembrane region" description="Helical" evidence="13">
    <location>
        <begin position="225"/>
        <end position="249"/>
    </location>
</feature>
<reference evidence="14 15" key="1">
    <citation type="submission" date="2020-02" db="EMBL/GenBank/DDBJ databases">
        <title>Rhodobacter translucens sp. nov., a novel bacterium isolated from activated sludge.</title>
        <authorList>
            <person name="Liu J."/>
        </authorList>
    </citation>
    <scope>NUCLEOTIDE SEQUENCE [LARGE SCALE GENOMIC DNA]</scope>
    <source>
        <strain evidence="14 15">HX-7-19</strain>
    </source>
</reference>
<dbReference type="InterPro" id="IPR054616">
    <property type="entry name" value="HemA_synt_rhodobact"/>
</dbReference>
<evidence type="ECO:0000256" key="13">
    <source>
        <dbReference type="HAMAP-Rule" id="MF_01665"/>
    </source>
</evidence>
<feature type="transmembrane region" description="Helical" evidence="13">
    <location>
        <begin position="296"/>
        <end position="314"/>
    </location>
</feature>
<dbReference type="InterPro" id="IPR003780">
    <property type="entry name" value="COX15/CtaA_fam"/>
</dbReference>
<keyword evidence="7 13" id="KW-0560">Oxidoreductase</keyword>
<evidence type="ECO:0000256" key="1">
    <source>
        <dbReference type="ARBA" id="ARBA00001970"/>
    </source>
</evidence>
<dbReference type="EMBL" id="JAALFE010000009">
    <property type="protein sequence ID" value="NGQ91441.1"/>
    <property type="molecule type" value="Genomic_DNA"/>
</dbReference>
<dbReference type="GO" id="GO:0016653">
    <property type="term" value="F:oxidoreductase activity, acting on NAD(P)H, heme protein as acceptor"/>
    <property type="evidence" value="ECO:0007669"/>
    <property type="project" value="TreeGrafter"/>
</dbReference>
<dbReference type="NCBIfam" id="NF045570">
    <property type="entry name" value="HemSynCtaAAlphapr"/>
    <property type="match status" value="1"/>
</dbReference>
<evidence type="ECO:0000313" key="14">
    <source>
        <dbReference type="EMBL" id="NGQ91441.1"/>
    </source>
</evidence>
<feature type="transmembrane region" description="Helical" evidence="13">
    <location>
        <begin position="352"/>
        <end position="370"/>
    </location>
</feature>
<dbReference type="GO" id="GO:0120547">
    <property type="term" value="F:heme A synthase activity"/>
    <property type="evidence" value="ECO:0007669"/>
    <property type="project" value="UniProtKB-EC"/>
</dbReference>
<gene>
    <name evidence="13" type="primary">ctaA</name>
    <name evidence="14" type="ORF">G5V65_11080</name>
</gene>
<keyword evidence="3 13" id="KW-1003">Cell membrane</keyword>
<evidence type="ECO:0000256" key="2">
    <source>
        <dbReference type="ARBA" id="ARBA00004141"/>
    </source>
</evidence>
<dbReference type="PANTHER" id="PTHR23289">
    <property type="entry name" value="CYTOCHROME C OXIDASE ASSEMBLY PROTEIN COX15"/>
    <property type="match status" value="1"/>
</dbReference>
<dbReference type="HAMAP" id="MF_01665">
    <property type="entry name" value="HemeA_synth_type2"/>
    <property type="match status" value="1"/>
</dbReference>
<comment type="subunit">
    <text evidence="13">Interacts with CtaB.</text>
</comment>
<comment type="caution">
    <text evidence="14">The sequence shown here is derived from an EMBL/GenBank/DDBJ whole genome shotgun (WGS) entry which is preliminary data.</text>
</comment>
<evidence type="ECO:0000256" key="11">
    <source>
        <dbReference type="ARBA" id="ARBA00044501"/>
    </source>
</evidence>
<evidence type="ECO:0000313" key="15">
    <source>
        <dbReference type="Proteomes" id="UP000474758"/>
    </source>
</evidence>
<dbReference type="RefSeq" id="WP_165049964.1">
    <property type="nucleotide sequence ID" value="NZ_JAALFE010000009.1"/>
</dbReference>
<evidence type="ECO:0000256" key="12">
    <source>
        <dbReference type="ARBA" id="ARBA00048044"/>
    </source>
</evidence>
<evidence type="ECO:0000256" key="8">
    <source>
        <dbReference type="ARBA" id="ARBA00023004"/>
    </source>
</evidence>
<keyword evidence="15" id="KW-1185">Reference proteome</keyword>
<evidence type="ECO:0000256" key="10">
    <source>
        <dbReference type="ARBA" id="ARBA00023136"/>
    </source>
</evidence>
<dbReference type="GO" id="GO:0046872">
    <property type="term" value="F:metal ion binding"/>
    <property type="evidence" value="ECO:0007669"/>
    <property type="project" value="UniProtKB-KW"/>
</dbReference>
<feature type="transmembrane region" description="Helical" evidence="13">
    <location>
        <begin position="326"/>
        <end position="346"/>
    </location>
</feature>
<feature type="binding site" description="axial binding residue" evidence="13">
    <location>
        <position position="298"/>
    </location>
    <ligand>
        <name>heme</name>
        <dbReference type="ChEBI" id="CHEBI:30413"/>
    </ligand>
    <ligandPart>
        <name>Fe</name>
        <dbReference type="ChEBI" id="CHEBI:18248"/>
    </ligandPart>
</feature>
<dbReference type="Proteomes" id="UP000474758">
    <property type="component" value="Unassembled WGS sequence"/>
</dbReference>
<dbReference type="InterPro" id="IPR023754">
    <property type="entry name" value="HemeA_Synthase_type2"/>
</dbReference>
<accession>A0A6M1U9V9</accession>
<evidence type="ECO:0000256" key="4">
    <source>
        <dbReference type="ARBA" id="ARBA00022692"/>
    </source>
</evidence>